<dbReference type="GO" id="GO:0003998">
    <property type="term" value="F:acylphosphatase activity"/>
    <property type="evidence" value="ECO:0007669"/>
    <property type="project" value="UniProtKB-EC"/>
</dbReference>
<proteinExistence type="inferred from homology"/>
<comment type="similarity">
    <text evidence="1 6">Belongs to the acylphosphatase family.</text>
</comment>
<feature type="active site" evidence="4">
    <location>
        <position position="34"/>
    </location>
</feature>
<keyword evidence="9" id="KW-1185">Reference proteome</keyword>
<dbReference type="AlphaFoldDB" id="A0A918UTS7"/>
<evidence type="ECO:0000313" key="9">
    <source>
        <dbReference type="Proteomes" id="UP000619457"/>
    </source>
</evidence>
<sequence>MEFYKFIPFRNQLFFKSMHKKFKILGKVQGVFFRKSTQERAGDLNLKGWVRNEEDGSVIVFIQGGEQEVQQMAEWLKHGPETADVQQLLLLDEGYDMPCKGFEII</sequence>
<dbReference type="Proteomes" id="UP000619457">
    <property type="component" value="Unassembled WGS sequence"/>
</dbReference>
<protein>
    <recommendedName>
        <fullName evidence="2 4">Acylphosphatase</fullName>
        <ecNumber evidence="2 4">3.6.1.7</ecNumber>
    </recommendedName>
</protein>
<dbReference type="PROSITE" id="PS00151">
    <property type="entry name" value="ACYLPHOSPHATASE_2"/>
    <property type="match status" value="1"/>
</dbReference>
<evidence type="ECO:0000256" key="1">
    <source>
        <dbReference type="ARBA" id="ARBA00005614"/>
    </source>
</evidence>
<gene>
    <name evidence="8" type="primary">acyP</name>
    <name evidence="8" type="ORF">GCM10007049_30150</name>
</gene>
<evidence type="ECO:0000256" key="5">
    <source>
        <dbReference type="RuleBase" id="RU000553"/>
    </source>
</evidence>
<name>A0A918UTS7_9BACT</name>
<feature type="active site" evidence="4">
    <location>
        <position position="52"/>
    </location>
</feature>
<dbReference type="InterPro" id="IPR020456">
    <property type="entry name" value="Acylphosphatase"/>
</dbReference>
<dbReference type="PROSITE" id="PS00150">
    <property type="entry name" value="ACYLPHOSPHATASE_1"/>
    <property type="match status" value="1"/>
</dbReference>
<dbReference type="InterPro" id="IPR001792">
    <property type="entry name" value="Acylphosphatase-like_dom"/>
</dbReference>
<evidence type="ECO:0000256" key="2">
    <source>
        <dbReference type="ARBA" id="ARBA00012150"/>
    </source>
</evidence>
<feature type="domain" description="Acylphosphatase-like" evidence="7">
    <location>
        <begin position="19"/>
        <end position="105"/>
    </location>
</feature>
<dbReference type="PANTHER" id="PTHR47268">
    <property type="entry name" value="ACYLPHOSPHATASE"/>
    <property type="match status" value="1"/>
</dbReference>
<dbReference type="EC" id="3.6.1.7" evidence="2 4"/>
<dbReference type="SUPFAM" id="SSF54975">
    <property type="entry name" value="Acylphosphatase/BLUF domain-like"/>
    <property type="match status" value="1"/>
</dbReference>
<evidence type="ECO:0000313" key="8">
    <source>
        <dbReference type="EMBL" id="GGZ34735.1"/>
    </source>
</evidence>
<evidence type="ECO:0000256" key="3">
    <source>
        <dbReference type="ARBA" id="ARBA00047645"/>
    </source>
</evidence>
<dbReference type="Gene3D" id="3.30.70.100">
    <property type="match status" value="1"/>
</dbReference>
<evidence type="ECO:0000256" key="6">
    <source>
        <dbReference type="RuleBase" id="RU004168"/>
    </source>
</evidence>
<dbReference type="Pfam" id="PF00708">
    <property type="entry name" value="Acylphosphatase"/>
    <property type="match status" value="1"/>
</dbReference>
<reference evidence="8" key="2">
    <citation type="submission" date="2020-09" db="EMBL/GenBank/DDBJ databases">
        <authorList>
            <person name="Sun Q."/>
            <person name="Kim S."/>
        </authorList>
    </citation>
    <scope>NUCLEOTIDE SEQUENCE</scope>
    <source>
        <strain evidence="8">KCTC 12368</strain>
    </source>
</reference>
<dbReference type="PANTHER" id="PTHR47268:SF4">
    <property type="entry name" value="ACYLPHOSPHATASE"/>
    <property type="match status" value="1"/>
</dbReference>
<organism evidence="8 9">
    <name type="scientific">Echinicola pacifica</name>
    <dbReference type="NCBI Taxonomy" id="346377"/>
    <lineage>
        <taxon>Bacteria</taxon>
        <taxon>Pseudomonadati</taxon>
        <taxon>Bacteroidota</taxon>
        <taxon>Cytophagia</taxon>
        <taxon>Cytophagales</taxon>
        <taxon>Cyclobacteriaceae</taxon>
        <taxon>Echinicola</taxon>
    </lineage>
</organism>
<comment type="caution">
    <text evidence="8">The sequence shown here is derived from an EMBL/GenBank/DDBJ whole genome shotgun (WGS) entry which is preliminary data.</text>
</comment>
<evidence type="ECO:0000256" key="4">
    <source>
        <dbReference type="PROSITE-ProRule" id="PRU00520"/>
    </source>
</evidence>
<dbReference type="PROSITE" id="PS51160">
    <property type="entry name" value="ACYLPHOSPHATASE_3"/>
    <property type="match status" value="1"/>
</dbReference>
<dbReference type="InterPro" id="IPR017968">
    <property type="entry name" value="Acylphosphatase_CS"/>
</dbReference>
<dbReference type="InterPro" id="IPR036046">
    <property type="entry name" value="Acylphosphatase-like_dom_sf"/>
</dbReference>
<evidence type="ECO:0000259" key="7">
    <source>
        <dbReference type="PROSITE" id="PS51160"/>
    </source>
</evidence>
<comment type="catalytic activity">
    <reaction evidence="3 4 5">
        <text>an acyl phosphate + H2O = a carboxylate + phosphate + H(+)</text>
        <dbReference type="Rhea" id="RHEA:14965"/>
        <dbReference type="ChEBI" id="CHEBI:15377"/>
        <dbReference type="ChEBI" id="CHEBI:15378"/>
        <dbReference type="ChEBI" id="CHEBI:29067"/>
        <dbReference type="ChEBI" id="CHEBI:43474"/>
        <dbReference type="ChEBI" id="CHEBI:59918"/>
        <dbReference type="EC" id="3.6.1.7"/>
    </reaction>
</comment>
<accession>A0A918UTS7</accession>
<dbReference type="EMBL" id="BMWX01000005">
    <property type="protein sequence ID" value="GGZ34735.1"/>
    <property type="molecule type" value="Genomic_DNA"/>
</dbReference>
<reference evidence="8" key="1">
    <citation type="journal article" date="2014" name="Int. J. Syst. Evol. Microbiol.">
        <title>Complete genome sequence of Corynebacterium casei LMG S-19264T (=DSM 44701T), isolated from a smear-ripened cheese.</title>
        <authorList>
            <consortium name="US DOE Joint Genome Institute (JGI-PGF)"/>
            <person name="Walter F."/>
            <person name="Albersmeier A."/>
            <person name="Kalinowski J."/>
            <person name="Ruckert C."/>
        </authorList>
    </citation>
    <scope>NUCLEOTIDE SEQUENCE</scope>
    <source>
        <strain evidence="8">KCTC 12368</strain>
    </source>
</reference>
<keyword evidence="4 5" id="KW-0378">Hydrolase</keyword>
<dbReference type="PRINTS" id="PR00112">
    <property type="entry name" value="ACYLPHPHTASE"/>
</dbReference>